<dbReference type="EC" id="5.1.3.14" evidence="3"/>
<dbReference type="Gene3D" id="3.40.50.2000">
    <property type="entry name" value="Glycogen Phosphorylase B"/>
    <property type="match status" value="2"/>
</dbReference>
<dbReference type="EMBL" id="DTMQ01000021">
    <property type="protein sequence ID" value="HGE99160.1"/>
    <property type="molecule type" value="Genomic_DNA"/>
</dbReference>
<dbReference type="GO" id="GO:0008761">
    <property type="term" value="F:UDP-N-acetylglucosamine 2-epimerase activity"/>
    <property type="evidence" value="ECO:0007669"/>
    <property type="project" value="UniProtKB-EC"/>
</dbReference>
<accession>A0A7C3Z1Q6</accession>
<evidence type="ECO:0000259" key="5">
    <source>
        <dbReference type="Pfam" id="PF02350"/>
    </source>
</evidence>
<evidence type="ECO:0000313" key="6">
    <source>
        <dbReference type="EMBL" id="HGE99160.1"/>
    </source>
</evidence>
<dbReference type="PANTHER" id="PTHR43174:SF2">
    <property type="entry name" value="UDP-N-ACETYLGLUCOSAMINE 2-EPIMERASE"/>
    <property type="match status" value="1"/>
</dbReference>
<evidence type="ECO:0000256" key="3">
    <source>
        <dbReference type="ARBA" id="ARBA00038858"/>
    </source>
</evidence>
<dbReference type="Pfam" id="PF02350">
    <property type="entry name" value="Epimerase_2"/>
    <property type="match status" value="1"/>
</dbReference>
<sequence>MPLSCLFAFGTRPEAIKLAPLIKKLQEEKSKFRVQICITAQHRQLLDMVLETFGIKPDFDLAIMREGQTLFDINVRILRGLEKLFRGKRPDLIFVQGDTTTAFVSALAAFYCQIPVAHIEAGLRTADKYAPFPEEMNRRLISQLTDYHFAPTPKAKENLLSEGIPKNRILVTGNTVIDALHLALRMNPDVRVPVLERVNPKNRIILVTCHRRESFGKPFIRICSALAKLAERNRDIEIIYPVHPNPNIRIPAHKVLGSKERVHLIPPMDYLPFVHLLKHSYLILTDSGGIQEEAPGLGKPVLVLREKTERPEAIEAGTARLVGTNEKKIVEETENLLHSEKEYQKMARVKNPFGDGKASERIRKFLLTRLT</sequence>
<dbReference type="InterPro" id="IPR003331">
    <property type="entry name" value="UDP_GlcNAc_Epimerase_2_dom"/>
</dbReference>
<dbReference type="SUPFAM" id="SSF53756">
    <property type="entry name" value="UDP-Glycosyltransferase/glycogen phosphorylase"/>
    <property type="match status" value="1"/>
</dbReference>
<name>A0A7C3Z1Q6_UNCW3</name>
<proteinExistence type="inferred from homology"/>
<gene>
    <name evidence="6" type="ORF">ENX07_03710</name>
</gene>
<dbReference type="CDD" id="cd03786">
    <property type="entry name" value="GTB_UDP-GlcNAc_2-Epimerase"/>
    <property type="match status" value="1"/>
</dbReference>
<evidence type="ECO:0000256" key="2">
    <source>
        <dbReference type="ARBA" id="ARBA00038209"/>
    </source>
</evidence>
<protein>
    <recommendedName>
        <fullName evidence="3">UDP-N-acetylglucosamine 2-epimerase (non-hydrolyzing)</fullName>
        <ecNumber evidence="3">5.1.3.14</ecNumber>
    </recommendedName>
</protein>
<evidence type="ECO:0000256" key="4">
    <source>
        <dbReference type="RuleBase" id="RU003513"/>
    </source>
</evidence>
<comment type="caution">
    <text evidence="6">The sequence shown here is derived from an EMBL/GenBank/DDBJ whole genome shotgun (WGS) entry which is preliminary data.</text>
</comment>
<dbReference type="AlphaFoldDB" id="A0A7C3Z1Q6"/>
<feature type="domain" description="UDP-N-acetylglucosamine 2-epimerase" evidence="5">
    <location>
        <begin position="27"/>
        <end position="366"/>
    </location>
</feature>
<organism evidence="6">
    <name type="scientific">candidate division WOR-3 bacterium</name>
    <dbReference type="NCBI Taxonomy" id="2052148"/>
    <lineage>
        <taxon>Bacteria</taxon>
        <taxon>Bacteria division WOR-3</taxon>
    </lineage>
</organism>
<dbReference type="NCBIfam" id="TIGR00236">
    <property type="entry name" value="wecB"/>
    <property type="match status" value="1"/>
</dbReference>
<dbReference type="PANTHER" id="PTHR43174">
    <property type="entry name" value="UDP-N-ACETYLGLUCOSAMINE 2-EPIMERASE"/>
    <property type="match status" value="1"/>
</dbReference>
<reference evidence="6" key="1">
    <citation type="journal article" date="2020" name="mSystems">
        <title>Genome- and Community-Level Interaction Insights into Carbon Utilization and Element Cycling Functions of Hydrothermarchaeota in Hydrothermal Sediment.</title>
        <authorList>
            <person name="Zhou Z."/>
            <person name="Liu Y."/>
            <person name="Xu W."/>
            <person name="Pan J."/>
            <person name="Luo Z.H."/>
            <person name="Li M."/>
        </authorList>
    </citation>
    <scope>NUCLEOTIDE SEQUENCE [LARGE SCALE GENOMIC DNA]</scope>
    <source>
        <strain evidence="6">SpSt-906</strain>
    </source>
</reference>
<comment type="similarity">
    <text evidence="2 4">Belongs to the UDP-N-acetylglucosamine 2-epimerase family.</text>
</comment>
<evidence type="ECO:0000256" key="1">
    <source>
        <dbReference type="ARBA" id="ARBA00023235"/>
    </source>
</evidence>
<dbReference type="InterPro" id="IPR029767">
    <property type="entry name" value="WecB-like"/>
</dbReference>
<keyword evidence="1 4" id="KW-0413">Isomerase</keyword>